<evidence type="ECO:0000256" key="3">
    <source>
        <dbReference type="ARBA" id="ARBA00022741"/>
    </source>
</evidence>
<keyword evidence="3" id="KW-0547">Nucleotide-binding</keyword>
<organism evidence="7 8">
    <name type="scientific">Streptomyces pimonensis</name>
    <dbReference type="NCBI Taxonomy" id="2860288"/>
    <lineage>
        <taxon>Bacteria</taxon>
        <taxon>Bacillati</taxon>
        <taxon>Actinomycetota</taxon>
        <taxon>Actinomycetes</taxon>
        <taxon>Kitasatosporales</taxon>
        <taxon>Streptomycetaceae</taxon>
        <taxon>Streptomyces</taxon>
    </lineage>
</organism>
<gene>
    <name evidence="7" type="ORF">KYY02_32235</name>
</gene>
<accession>A0ABV4J8S5</accession>
<protein>
    <submittedName>
        <fullName evidence="7">ATP-binding cassette domain-containing protein</fullName>
    </submittedName>
</protein>
<evidence type="ECO:0000256" key="1">
    <source>
        <dbReference type="ARBA" id="ARBA00004202"/>
    </source>
</evidence>
<evidence type="ECO:0000256" key="4">
    <source>
        <dbReference type="ARBA" id="ARBA00022840"/>
    </source>
</evidence>
<keyword evidence="4 7" id="KW-0067">ATP-binding</keyword>
<dbReference type="PROSITE" id="PS00211">
    <property type="entry name" value="ABC_TRANSPORTER_1"/>
    <property type="match status" value="1"/>
</dbReference>
<keyword evidence="8" id="KW-1185">Reference proteome</keyword>
<comment type="caution">
    <text evidence="7">The sequence shown here is derived from an EMBL/GenBank/DDBJ whole genome shotgun (WGS) entry which is preliminary data.</text>
</comment>
<dbReference type="GO" id="GO:0005524">
    <property type="term" value="F:ATP binding"/>
    <property type="evidence" value="ECO:0007669"/>
    <property type="project" value="UniProtKB-KW"/>
</dbReference>
<dbReference type="PANTHER" id="PTHR42711:SF19">
    <property type="entry name" value="DOXORUBICIN RESISTANCE ATP-BINDING PROTEIN DRRA"/>
    <property type="match status" value="1"/>
</dbReference>
<dbReference type="InterPro" id="IPR017871">
    <property type="entry name" value="ABC_transporter-like_CS"/>
</dbReference>
<dbReference type="InterPro" id="IPR003439">
    <property type="entry name" value="ABC_transporter-like_ATP-bd"/>
</dbReference>
<dbReference type="SUPFAM" id="SSF52540">
    <property type="entry name" value="P-loop containing nucleoside triphosphate hydrolases"/>
    <property type="match status" value="1"/>
</dbReference>
<evidence type="ECO:0000313" key="7">
    <source>
        <dbReference type="EMBL" id="MEZ3183163.1"/>
    </source>
</evidence>
<dbReference type="InterPro" id="IPR050763">
    <property type="entry name" value="ABC_transporter_ATP-binding"/>
</dbReference>
<evidence type="ECO:0000313" key="8">
    <source>
        <dbReference type="Proteomes" id="UP001567537"/>
    </source>
</evidence>
<feature type="domain" description="ABC transporter" evidence="6">
    <location>
        <begin position="11"/>
        <end position="241"/>
    </location>
</feature>
<keyword evidence="2" id="KW-0813">Transport</keyword>
<evidence type="ECO:0000256" key="2">
    <source>
        <dbReference type="ARBA" id="ARBA00022448"/>
    </source>
</evidence>
<evidence type="ECO:0000259" key="6">
    <source>
        <dbReference type="PROSITE" id="PS50893"/>
    </source>
</evidence>
<dbReference type="Proteomes" id="UP001567537">
    <property type="component" value="Unassembled WGS sequence"/>
</dbReference>
<dbReference type="InterPro" id="IPR027417">
    <property type="entry name" value="P-loop_NTPase"/>
</dbReference>
<dbReference type="EMBL" id="JAHWZY010000074">
    <property type="protein sequence ID" value="MEZ3183163.1"/>
    <property type="molecule type" value="Genomic_DNA"/>
</dbReference>
<sequence length="372" mass="39972">MTTTASQPLAVAAKGLRKSYGGKTILDGIDLTVPAGTIFSLLGPNGAGKTTTVKILSTLISGEAHELYVGGHDLAADPQAVRASIGVTGQFSAVDGLITGEENMLLMANLHHLPRSEGRRTVAELLERFHLTEAAKKPASTYSGGMKRRLDIAMTLVGNPRIIFLDEPTTGLDPRSRHNTWQIIRELVSGGVTVFLTTQYLEEADELADRIAVLSDGKIAAEGTADELKRLIPGGHVRLRFADPAAYRSALVALSEATADDEALEMQGRSDGSQRQLRSILDWLNASGFALREVTRDDEALALKIPSDGSQRELRSILDWLDAAGIEADELTVHTPDLDDVFFALTGGLAQPRKEAVRSGSLREVILSGFVR</sequence>
<dbReference type="PROSITE" id="PS50893">
    <property type="entry name" value="ABC_TRANSPORTER_2"/>
    <property type="match status" value="1"/>
</dbReference>
<dbReference type="PANTHER" id="PTHR42711">
    <property type="entry name" value="ABC TRANSPORTER ATP-BINDING PROTEIN"/>
    <property type="match status" value="1"/>
</dbReference>
<dbReference type="InterPro" id="IPR003593">
    <property type="entry name" value="AAA+_ATPase"/>
</dbReference>
<evidence type="ECO:0000256" key="5">
    <source>
        <dbReference type="ARBA" id="ARBA00023251"/>
    </source>
</evidence>
<keyword evidence="5" id="KW-0046">Antibiotic resistance</keyword>
<reference evidence="7 8" key="1">
    <citation type="journal article" date="2021" name="Res Sq">
        <title>Streptomyces Pimoensis sp. nov., Isolated From the Taklimakan Desert in Xinjiang, China.</title>
        <authorList>
            <person name="Zhang P."/>
            <person name="Luo X."/>
            <person name="Luo X."/>
            <person name="Liu Z."/>
            <person name="Xia Z."/>
            <person name="Wan C."/>
            <person name="zhang L."/>
        </authorList>
    </citation>
    <scope>NUCLEOTIDE SEQUENCE [LARGE SCALE GENOMIC DNA]</scope>
    <source>
        <strain evidence="7 8">TRM75549</strain>
    </source>
</reference>
<comment type="subcellular location">
    <subcellularLocation>
        <location evidence="1">Cell membrane</location>
        <topology evidence="1">Peripheral membrane protein</topology>
    </subcellularLocation>
</comment>
<dbReference type="Pfam" id="PF00005">
    <property type="entry name" value="ABC_tran"/>
    <property type="match status" value="1"/>
</dbReference>
<dbReference type="SMART" id="SM00382">
    <property type="entry name" value="AAA"/>
    <property type="match status" value="1"/>
</dbReference>
<dbReference type="Gene3D" id="3.40.50.300">
    <property type="entry name" value="P-loop containing nucleotide triphosphate hydrolases"/>
    <property type="match status" value="1"/>
</dbReference>
<proteinExistence type="predicted"/>
<dbReference type="RefSeq" id="WP_371244611.1">
    <property type="nucleotide sequence ID" value="NZ_JAHWZY010000074.1"/>
</dbReference>
<name>A0ABV4J8S5_9ACTN</name>